<dbReference type="InterPro" id="IPR001279">
    <property type="entry name" value="Metallo-B-lactamas"/>
</dbReference>
<gene>
    <name evidence="3" type="ORF">METZ01_LOCUS71601</name>
</gene>
<feature type="non-terminal residue" evidence="3">
    <location>
        <position position="1"/>
    </location>
</feature>
<reference evidence="3" key="1">
    <citation type="submission" date="2018-05" db="EMBL/GenBank/DDBJ databases">
        <authorList>
            <person name="Lanie J.A."/>
            <person name="Ng W.-L."/>
            <person name="Kazmierczak K.M."/>
            <person name="Andrzejewski T.M."/>
            <person name="Davidsen T.M."/>
            <person name="Wayne K.J."/>
            <person name="Tettelin H."/>
            <person name="Glass J.I."/>
            <person name="Rusch D."/>
            <person name="Podicherti R."/>
            <person name="Tsui H.-C.T."/>
            <person name="Winkler M.E."/>
        </authorList>
    </citation>
    <scope>NUCLEOTIDE SEQUENCE</scope>
</reference>
<dbReference type="InterPro" id="IPR041516">
    <property type="entry name" value="LACTB2_WH"/>
</dbReference>
<dbReference type="InterPro" id="IPR036388">
    <property type="entry name" value="WH-like_DNA-bd_sf"/>
</dbReference>
<protein>
    <recommendedName>
        <fullName evidence="2">Metallo-beta-lactamase domain-containing protein</fullName>
    </recommendedName>
</protein>
<name>A0A381TUV5_9ZZZZ</name>
<dbReference type="PANTHER" id="PTHR23131:SF0">
    <property type="entry name" value="ENDORIBONUCLEASE LACTB2"/>
    <property type="match status" value="1"/>
</dbReference>
<dbReference type="CDD" id="cd16278">
    <property type="entry name" value="metallo-hydrolase-like_MBL-fold"/>
    <property type="match status" value="1"/>
</dbReference>
<dbReference type="Gene3D" id="3.60.15.10">
    <property type="entry name" value="Ribonuclease Z/Hydroxyacylglutathione hydrolase-like"/>
    <property type="match status" value="1"/>
</dbReference>
<feature type="domain" description="Metallo-beta-lactamase" evidence="2">
    <location>
        <begin position="38"/>
        <end position="230"/>
    </location>
</feature>
<evidence type="ECO:0000256" key="1">
    <source>
        <dbReference type="SAM" id="MobiDB-lite"/>
    </source>
</evidence>
<organism evidence="3">
    <name type="scientific">marine metagenome</name>
    <dbReference type="NCBI Taxonomy" id="408172"/>
    <lineage>
        <taxon>unclassified sequences</taxon>
        <taxon>metagenomes</taxon>
        <taxon>ecological metagenomes</taxon>
    </lineage>
</organism>
<dbReference type="PANTHER" id="PTHR23131">
    <property type="entry name" value="ENDORIBONUCLEASE LACTB2"/>
    <property type="match status" value="1"/>
</dbReference>
<dbReference type="SMART" id="SM00849">
    <property type="entry name" value="Lactamase_B"/>
    <property type="match status" value="1"/>
</dbReference>
<dbReference type="Pfam" id="PF17778">
    <property type="entry name" value="WHD_BLACT"/>
    <property type="match status" value="1"/>
</dbReference>
<feature type="compositionally biased region" description="Acidic residues" evidence="1">
    <location>
        <begin position="128"/>
        <end position="139"/>
    </location>
</feature>
<evidence type="ECO:0000259" key="2">
    <source>
        <dbReference type="SMART" id="SM00849"/>
    </source>
</evidence>
<evidence type="ECO:0000313" key="3">
    <source>
        <dbReference type="EMBL" id="SVA18747.1"/>
    </source>
</evidence>
<feature type="region of interest" description="Disordered" evidence="1">
    <location>
        <begin position="119"/>
        <end position="143"/>
    </location>
</feature>
<dbReference type="InterPro" id="IPR036866">
    <property type="entry name" value="RibonucZ/Hydroxyglut_hydro"/>
</dbReference>
<sequence>VAIEFRTEDAPPYGAVEQVSPLVRRVVARNPSRFTYHGTGTFLVGPPEGGRVAVIDAGPDDDDHVAAVLTAVQGQEVTHLLVTHTHPDHSPATAAIRSATGAPTFGFGPHPEAAIRAHEERKRRAVEADDEPESDDGEGGGDLAFVPDHPVAEGDLIEGDGFSFGCLHTPGHISNHVCFSFAEEQTLFSGDHVMGWSTSVIPAPDGDLNDYLDNLRRLVGRNEVRYRPTHGPAIIDPGPYVEALVAHRESRERQIVEALADGPRTIASLVAELYVDVHEDLHKAAGASVYAHLLALQRADRAIVEGEPGPKSEWGLR</sequence>
<dbReference type="InterPro" id="IPR050662">
    <property type="entry name" value="Sec-metab_biosynth-thioest"/>
</dbReference>
<accession>A0A381TUV5</accession>
<proteinExistence type="predicted"/>
<dbReference type="AlphaFoldDB" id="A0A381TUV5"/>
<dbReference type="EMBL" id="UINC01005055">
    <property type="protein sequence ID" value="SVA18747.1"/>
    <property type="molecule type" value="Genomic_DNA"/>
</dbReference>
<dbReference type="Pfam" id="PF00753">
    <property type="entry name" value="Lactamase_B"/>
    <property type="match status" value="1"/>
</dbReference>
<dbReference type="SUPFAM" id="SSF56281">
    <property type="entry name" value="Metallo-hydrolase/oxidoreductase"/>
    <property type="match status" value="1"/>
</dbReference>
<dbReference type="Gene3D" id="1.10.10.10">
    <property type="entry name" value="Winged helix-like DNA-binding domain superfamily/Winged helix DNA-binding domain"/>
    <property type="match status" value="1"/>
</dbReference>